<feature type="coiled-coil region" evidence="4">
    <location>
        <begin position="410"/>
        <end position="444"/>
    </location>
</feature>
<reference evidence="9 10" key="1">
    <citation type="submission" date="2018-08" db="EMBL/GenBank/DDBJ databases">
        <title>A genome reference for cultivated species of the human gut microbiota.</title>
        <authorList>
            <person name="Zou Y."/>
            <person name="Xue W."/>
            <person name="Luo G."/>
        </authorList>
    </citation>
    <scope>NUCLEOTIDE SEQUENCE [LARGE SCALE GENOMIC DNA]</scope>
    <source>
        <strain evidence="9 10">AF19-21</strain>
    </source>
</reference>
<organism evidence="9 10">
    <name type="scientific">Hungatella hathewayi</name>
    <dbReference type="NCBI Taxonomy" id="154046"/>
    <lineage>
        <taxon>Bacteria</taxon>
        <taxon>Bacillati</taxon>
        <taxon>Bacillota</taxon>
        <taxon>Clostridia</taxon>
        <taxon>Lachnospirales</taxon>
        <taxon>Lachnospiraceae</taxon>
        <taxon>Hungatella</taxon>
    </lineage>
</organism>
<dbReference type="InterPro" id="IPR006103">
    <property type="entry name" value="Glyco_hydro_2_cat"/>
</dbReference>
<evidence type="ECO:0000256" key="2">
    <source>
        <dbReference type="ARBA" id="ARBA00022801"/>
    </source>
</evidence>
<evidence type="ECO:0000313" key="9">
    <source>
        <dbReference type="EMBL" id="RGC32661.1"/>
    </source>
</evidence>
<protein>
    <submittedName>
        <fullName evidence="9">Glycoside hydrolase family 2 protein</fullName>
    </submittedName>
</protein>
<dbReference type="SUPFAM" id="SSF51445">
    <property type="entry name" value="(Trans)glycosidases"/>
    <property type="match status" value="1"/>
</dbReference>
<dbReference type="InterPro" id="IPR006101">
    <property type="entry name" value="Glyco_hydro_2"/>
</dbReference>
<dbReference type="Pfam" id="PF18565">
    <property type="entry name" value="Glyco_hydro2_C5"/>
    <property type="match status" value="1"/>
</dbReference>
<evidence type="ECO:0000259" key="7">
    <source>
        <dbReference type="Pfam" id="PF16355"/>
    </source>
</evidence>
<evidence type="ECO:0000259" key="6">
    <source>
        <dbReference type="Pfam" id="PF02836"/>
    </source>
</evidence>
<dbReference type="Gene3D" id="3.20.20.80">
    <property type="entry name" value="Glycosidases"/>
    <property type="match status" value="1"/>
</dbReference>
<gene>
    <name evidence="9" type="ORF">DWX41_08840</name>
</gene>
<dbReference type="AlphaFoldDB" id="A0A3E2WYV2"/>
<keyword evidence="3" id="KW-0326">Glycosidase</keyword>
<dbReference type="RefSeq" id="WP_117440812.1">
    <property type="nucleotide sequence ID" value="NZ_QVIA01000008.1"/>
</dbReference>
<evidence type="ECO:0000256" key="3">
    <source>
        <dbReference type="ARBA" id="ARBA00023295"/>
    </source>
</evidence>
<dbReference type="InterPro" id="IPR017853">
    <property type="entry name" value="GH"/>
</dbReference>
<sequence length="808" mass="90286">MTSKRLRQKWLFWKDGCEYDKQEIYLPHDAMIYENRDAALENGNATGYFPGGKYFYSTSIYGDESFADKRVMLEFEGVYMNSKVLFNGEEIGGHIYGYTNFYVDLTGRIQTGKENELLVIADNSQTPNSRWYSGSGIYRPVNLWVGAKNGIKPEGVKITTMSVSPAVVSICVDAYELEDAEIVHEVILGDEKLCEAGGACAKIEIPDAKLWDAEHPSLYMLHTMLKRNGITVDETYTRFGVRMLSWNAVDGFMVNGRTVKLKGGCIHHDNGLLGARTYDKAERRRVQRLKDFGFNAIRYSHNPAGKNFLDICDELGMYVLDESFDQWKVPQSAHDYANHFDAEWRRDVEALVSKDYNHPCVIMYCIGNEITDTGFPHGAVISKMLSDAFHELDDTRPTTIAINSMLSMLANMQAKKKMEVEKAANEAKERKASGEEEIIAQKAEGDKAVGSQEVNDIVALLPKIMASITPESLEALIGECVKNVDIVGYNYGHNLYEGTHELVKERVILSSETFPQRMADNWKAVMHHPYVIGDFMWTAWDYLGETGVGLPTYGTDKAPFSKPYPCLTAACGSFDLNGTPETQAYYSAIIWGEYQKPYIAVRPLEHSGEAFTLGNWRQSDAVASWTWPGYEGSDAQIEVYSQGSEVELFKDGHLIARKPLIDYRCDFTVPYSAGSLEAVSFDEEGKEIARCELQSAGQVSRIVICPEEEKIHADVDNISYVWIELQDCEGILNMYEDKAVHVSVEGEGELLAVGSANPVTEEDFFSGRYTSWHGRALAIARSTGKAGIIKISAKTEGLEEVSATIIAV</sequence>
<dbReference type="Pfam" id="PF00703">
    <property type="entry name" value="Glyco_hydro_2"/>
    <property type="match status" value="1"/>
</dbReference>
<feature type="domain" description="DUF4982" evidence="7">
    <location>
        <begin position="633"/>
        <end position="689"/>
    </location>
</feature>
<dbReference type="Gene3D" id="2.60.120.260">
    <property type="entry name" value="Galactose-binding domain-like"/>
    <property type="match status" value="1"/>
</dbReference>
<dbReference type="EMBL" id="QVIA01000008">
    <property type="protein sequence ID" value="RGC32661.1"/>
    <property type="molecule type" value="Genomic_DNA"/>
</dbReference>
<dbReference type="InterPro" id="IPR032311">
    <property type="entry name" value="DUF4982"/>
</dbReference>
<evidence type="ECO:0000313" key="10">
    <source>
        <dbReference type="Proteomes" id="UP000261111"/>
    </source>
</evidence>
<evidence type="ECO:0000256" key="1">
    <source>
        <dbReference type="ARBA" id="ARBA00007401"/>
    </source>
</evidence>
<dbReference type="GO" id="GO:0004553">
    <property type="term" value="F:hydrolase activity, hydrolyzing O-glycosyl compounds"/>
    <property type="evidence" value="ECO:0007669"/>
    <property type="project" value="InterPro"/>
</dbReference>
<dbReference type="PANTHER" id="PTHR42732:SF1">
    <property type="entry name" value="BETA-MANNOSIDASE"/>
    <property type="match status" value="1"/>
</dbReference>
<dbReference type="InterPro" id="IPR008979">
    <property type="entry name" value="Galactose-bd-like_sf"/>
</dbReference>
<dbReference type="Gene3D" id="2.60.40.10">
    <property type="entry name" value="Immunoglobulins"/>
    <property type="match status" value="3"/>
</dbReference>
<keyword evidence="4" id="KW-0175">Coiled coil</keyword>
<dbReference type="InterPro" id="IPR051913">
    <property type="entry name" value="GH2_Domain-Containing"/>
</dbReference>
<dbReference type="SUPFAM" id="SSF49303">
    <property type="entry name" value="beta-Galactosidase/glucuronidase domain"/>
    <property type="match status" value="1"/>
</dbReference>
<dbReference type="InterPro" id="IPR013783">
    <property type="entry name" value="Ig-like_fold"/>
</dbReference>
<feature type="domain" description="Glycoside hydrolase family 2 catalytic" evidence="6">
    <location>
        <begin position="252"/>
        <end position="414"/>
    </location>
</feature>
<comment type="similarity">
    <text evidence="1">Belongs to the glycosyl hydrolase 2 family.</text>
</comment>
<dbReference type="InterPro" id="IPR006102">
    <property type="entry name" value="Ig-like_GH2"/>
</dbReference>
<comment type="caution">
    <text evidence="9">The sequence shown here is derived from an EMBL/GenBank/DDBJ whole genome shotgun (WGS) entry which is preliminary data.</text>
</comment>
<evidence type="ECO:0000259" key="5">
    <source>
        <dbReference type="Pfam" id="PF00703"/>
    </source>
</evidence>
<proteinExistence type="inferred from homology"/>
<accession>A0A3E2WYV2</accession>
<name>A0A3E2WYV2_9FIRM</name>
<evidence type="ECO:0000259" key="8">
    <source>
        <dbReference type="Pfam" id="PF18565"/>
    </source>
</evidence>
<feature type="domain" description="Glycoside hydrolase family 2" evidence="8">
    <location>
        <begin position="704"/>
        <end position="802"/>
    </location>
</feature>
<dbReference type="Pfam" id="PF16355">
    <property type="entry name" value="DUF4982"/>
    <property type="match status" value="1"/>
</dbReference>
<dbReference type="Proteomes" id="UP000261111">
    <property type="component" value="Unassembled WGS sequence"/>
</dbReference>
<dbReference type="GO" id="GO:0005975">
    <property type="term" value="P:carbohydrate metabolic process"/>
    <property type="evidence" value="ECO:0007669"/>
    <property type="project" value="InterPro"/>
</dbReference>
<dbReference type="InterPro" id="IPR040605">
    <property type="entry name" value="Glyco_hydro2_dom5"/>
</dbReference>
<feature type="domain" description="Glycoside hydrolase family 2 immunoglobulin-like beta-sandwich" evidence="5">
    <location>
        <begin position="196"/>
        <end position="242"/>
    </location>
</feature>
<keyword evidence="2 9" id="KW-0378">Hydrolase</keyword>
<evidence type="ECO:0000256" key="4">
    <source>
        <dbReference type="SAM" id="Coils"/>
    </source>
</evidence>
<dbReference type="SUPFAM" id="SSF49785">
    <property type="entry name" value="Galactose-binding domain-like"/>
    <property type="match status" value="1"/>
</dbReference>
<dbReference type="PANTHER" id="PTHR42732">
    <property type="entry name" value="BETA-GALACTOSIDASE"/>
    <property type="match status" value="1"/>
</dbReference>
<dbReference type="Pfam" id="PF02836">
    <property type="entry name" value="Glyco_hydro_2_C"/>
    <property type="match status" value="1"/>
</dbReference>
<dbReference type="InterPro" id="IPR036156">
    <property type="entry name" value="Beta-gal/glucu_dom_sf"/>
</dbReference>
<dbReference type="PRINTS" id="PR00132">
    <property type="entry name" value="GLHYDRLASE2"/>
</dbReference>